<dbReference type="GO" id="GO:0005886">
    <property type="term" value="C:plasma membrane"/>
    <property type="evidence" value="ECO:0007669"/>
    <property type="project" value="UniProtKB-SubCell"/>
</dbReference>
<accession>A0A926ET21</accession>
<dbReference type="GO" id="GO:0006605">
    <property type="term" value="P:protein targeting"/>
    <property type="evidence" value="ECO:0007669"/>
    <property type="project" value="UniProtKB-UniRule"/>
</dbReference>
<protein>
    <recommendedName>
        <fullName evidence="3 9">Flagellar biosynthetic protein FliR</fullName>
    </recommendedName>
</protein>
<dbReference type="AlphaFoldDB" id="A0A926ET21"/>
<comment type="function">
    <text evidence="1 10">Role in flagellar biosynthesis.</text>
</comment>
<feature type="transmembrane region" description="Helical" evidence="10">
    <location>
        <begin position="174"/>
        <end position="196"/>
    </location>
</feature>
<keyword evidence="7 10" id="KW-0472">Membrane</keyword>
<reference evidence="11" key="1">
    <citation type="submission" date="2020-08" db="EMBL/GenBank/DDBJ databases">
        <title>Genome public.</title>
        <authorList>
            <person name="Liu C."/>
            <person name="Sun Q."/>
        </authorList>
    </citation>
    <scope>NUCLEOTIDE SEQUENCE</scope>
    <source>
        <strain evidence="11">BX21</strain>
    </source>
</reference>
<evidence type="ECO:0000256" key="10">
    <source>
        <dbReference type="RuleBase" id="RU362071"/>
    </source>
</evidence>
<dbReference type="PRINTS" id="PR00953">
    <property type="entry name" value="TYPE3IMRPROT"/>
</dbReference>
<keyword evidence="6 10" id="KW-1133">Transmembrane helix</keyword>
<evidence type="ECO:0000313" key="12">
    <source>
        <dbReference type="Proteomes" id="UP000601171"/>
    </source>
</evidence>
<evidence type="ECO:0000256" key="3">
    <source>
        <dbReference type="ARBA" id="ARBA00021717"/>
    </source>
</evidence>
<dbReference type="InterPro" id="IPR002010">
    <property type="entry name" value="T3SS_IM_R"/>
</dbReference>
<evidence type="ECO:0000256" key="8">
    <source>
        <dbReference type="ARBA" id="ARBA00023143"/>
    </source>
</evidence>
<name>A0A926ET21_9FIRM</name>
<keyword evidence="12" id="KW-1185">Reference proteome</keyword>
<evidence type="ECO:0000256" key="1">
    <source>
        <dbReference type="ARBA" id="ARBA00002578"/>
    </source>
</evidence>
<proteinExistence type="inferred from homology"/>
<feature type="transmembrane region" description="Helical" evidence="10">
    <location>
        <begin position="114"/>
        <end position="132"/>
    </location>
</feature>
<dbReference type="EMBL" id="JACRTG010000018">
    <property type="protein sequence ID" value="MBC8588341.1"/>
    <property type="molecule type" value="Genomic_DNA"/>
</dbReference>
<gene>
    <name evidence="11" type="primary">fliR</name>
    <name evidence="11" type="ORF">H8707_08815</name>
</gene>
<evidence type="ECO:0000256" key="4">
    <source>
        <dbReference type="ARBA" id="ARBA00022475"/>
    </source>
</evidence>
<evidence type="ECO:0000256" key="6">
    <source>
        <dbReference type="ARBA" id="ARBA00022989"/>
    </source>
</evidence>
<dbReference type="Proteomes" id="UP000601171">
    <property type="component" value="Unassembled WGS sequence"/>
</dbReference>
<keyword evidence="11" id="KW-0282">Flagellum</keyword>
<evidence type="ECO:0000256" key="7">
    <source>
        <dbReference type="ARBA" id="ARBA00023136"/>
    </source>
</evidence>
<dbReference type="GO" id="GO:0009425">
    <property type="term" value="C:bacterial-type flagellum basal body"/>
    <property type="evidence" value="ECO:0007669"/>
    <property type="project" value="UniProtKB-SubCell"/>
</dbReference>
<keyword evidence="11" id="KW-0966">Cell projection</keyword>
<dbReference type="GO" id="GO:0044780">
    <property type="term" value="P:bacterial-type flagellum assembly"/>
    <property type="evidence" value="ECO:0007669"/>
    <property type="project" value="UniProtKB-UniRule"/>
</dbReference>
<feature type="transmembrane region" description="Helical" evidence="10">
    <location>
        <begin position="71"/>
        <end position="94"/>
    </location>
</feature>
<comment type="subcellular location">
    <subcellularLocation>
        <location evidence="10">Cell membrane</location>
        <topology evidence="10">Multi-pass membrane protein</topology>
    </subcellularLocation>
    <subcellularLocation>
        <location evidence="10">Bacterial flagellum basal body</location>
    </subcellularLocation>
</comment>
<dbReference type="Pfam" id="PF01311">
    <property type="entry name" value="Bac_export_1"/>
    <property type="match status" value="1"/>
</dbReference>
<comment type="similarity">
    <text evidence="2 10">Belongs to the FliR/MopE/SpaR family.</text>
</comment>
<organism evidence="11 12">
    <name type="scientific">Paratissierella segnis</name>
    <dbReference type="NCBI Taxonomy" id="2763679"/>
    <lineage>
        <taxon>Bacteria</taxon>
        <taxon>Bacillati</taxon>
        <taxon>Bacillota</taxon>
        <taxon>Tissierellia</taxon>
        <taxon>Tissierellales</taxon>
        <taxon>Tissierellaceae</taxon>
        <taxon>Paratissierella</taxon>
    </lineage>
</organism>
<comment type="caution">
    <text evidence="11">The sequence shown here is derived from an EMBL/GenBank/DDBJ whole genome shotgun (WGS) entry which is preliminary data.</text>
</comment>
<feature type="transmembrane region" description="Helical" evidence="10">
    <location>
        <begin position="7"/>
        <end position="27"/>
    </location>
</feature>
<dbReference type="PANTHER" id="PTHR30065">
    <property type="entry name" value="FLAGELLAR BIOSYNTHETIC PROTEIN FLIR"/>
    <property type="match status" value="1"/>
</dbReference>
<keyword evidence="11" id="KW-0969">Cilium</keyword>
<evidence type="ECO:0000256" key="2">
    <source>
        <dbReference type="ARBA" id="ARBA00009772"/>
    </source>
</evidence>
<sequence length="251" mass="27804">MTFQLQKIILIFIRITAFIVICPGFSFKGLPNTFKIGFAISLTLIINSIIPKIDVIDNMFLFLLLNIKETILGLALGFVTNLIFSAAEIAGNLVDFQVGFSMASVYDPSVGTTAANYGKMYYWISISVFFLLDMHHKVITALVKSFDYIPLNTVSFNNYNAKAIVSLFSEVFELALNLAIPIIIVVLVTDIILGIISKTVPQINVLMLGMPVKAMVSYIITLLTLSWLINSIGNTIQLIPENLEGFMNLFS</sequence>
<dbReference type="PANTHER" id="PTHR30065:SF1">
    <property type="entry name" value="SURFACE PRESENTATION OF ANTIGENS PROTEIN SPAR"/>
    <property type="match status" value="1"/>
</dbReference>
<dbReference type="NCBIfam" id="TIGR01400">
    <property type="entry name" value="fliR"/>
    <property type="match status" value="1"/>
</dbReference>
<evidence type="ECO:0000313" key="11">
    <source>
        <dbReference type="EMBL" id="MBC8588341.1"/>
    </source>
</evidence>
<evidence type="ECO:0000256" key="9">
    <source>
        <dbReference type="NCBIfam" id="TIGR01400"/>
    </source>
</evidence>
<evidence type="ECO:0000256" key="5">
    <source>
        <dbReference type="ARBA" id="ARBA00022692"/>
    </source>
</evidence>
<keyword evidence="4 10" id="KW-1003">Cell membrane</keyword>
<dbReference type="InterPro" id="IPR006303">
    <property type="entry name" value="FliR"/>
</dbReference>
<feature type="transmembrane region" description="Helical" evidence="10">
    <location>
        <begin position="208"/>
        <end position="229"/>
    </location>
</feature>
<keyword evidence="5 10" id="KW-0812">Transmembrane</keyword>
<keyword evidence="8 10" id="KW-0975">Bacterial flagellum</keyword>